<evidence type="ECO:0000256" key="1">
    <source>
        <dbReference type="ARBA" id="ARBA00004571"/>
    </source>
</evidence>
<dbReference type="GO" id="GO:0015344">
    <property type="term" value="F:siderophore uptake transmembrane transporter activity"/>
    <property type="evidence" value="ECO:0007669"/>
    <property type="project" value="TreeGrafter"/>
</dbReference>
<evidence type="ECO:0000259" key="11">
    <source>
        <dbReference type="Pfam" id="PF00593"/>
    </source>
</evidence>
<feature type="domain" description="TonB-dependent receptor-like beta-barrel" evidence="11">
    <location>
        <begin position="264"/>
        <end position="528"/>
    </location>
</feature>
<keyword evidence="8 13" id="KW-0675">Receptor</keyword>
<dbReference type="InterPro" id="IPR012910">
    <property type="entry name" value="Plug_dom"/>
</dbReference>
<gene>
    <name evidence="13" type="ORF">ENH14_00870</name>
</gene>
<proteinExistence type="inferred from homology"/>
<keyword evidence="7 10" id="KW-0472">Membrane</keyword>
<dbReference type="InterPro" id="IPR037066">
    <property type="entry name" value="Plug_dom_sf"/>
</dbReference>
<evidence type="ECO:0000256" key="8">
    <source>
        <dbReference type="ARBA" id="ARBA00023170"/>
    </source>
</evidence>
<dbReference type="GO" id="GO:0009279">
    <property type="term" value="C:cell outer membrane"/>
    <property type="evidence" value="ECO:0007669"/>
    <property type="project" value="UniProtKB-SubCell"/>
</dbReference>
<reference evidence="13" key="1">
    <citation type="journal article" date="2020" name="mSystems">
        <title>Genome- and Community-Level Interaction Insights into Carbon Utilization and Element Cycling Functions of Hydrothermarchaeota in Hydrothermal Sediment.</title>
        <authorList>
            <person name="Zhou Z."/>
            <person name="Liu Y."/>
            <person name="Xu W."/>
            <person name="Pan J."/>
            <person name="Luo Z.H."/>
            <person name="Li M."/>
        </authorList>
    </citation>
    <scope>NUCLEOTIDE SEQUENCE [LARGE SCALE GENOMIC DNA]</scope>
    <source>
        <strain evidence="13">HyVt-28</strain>
    </source>
</reference>
<name>A0A7V0LTQ0_UNCW3</name>
<dbReference type="Gene3D" id="2.170.130.10">
    <property type="entry name" value="TonB-dependent receptor, plug domain"/>
    <property type="match status" value="1"/>
</dbReference>
<keyword evidence="9" id="KW-0998">Cell outer membrane</keyword>
<accession>A0A7V0LTQ0</accession>
<keyword evidence="3" id="KW-1134">Transmembrane beta strand</keyword>
<evidence type="ECO:0000256" key="4">
    <source>
        <dbReference type="ARBA" id="ARBA00022692"/>
    </source>
</evidence>
<dbReference type="EMBL" id="DRDR01000040">
    <property type="protein sequence ID" value="HDL59988.1"/>
    <property type="molecule type" value="Genomic_DNA"/>
</dbReference>
<evidence type="ECO:0000256" key="2">
    <source>
        <dbReference type="ARBA" id="ARBA00022448"/>
    </source>
</evidence>
<evidence type="ECO:0000256" key="6">
    <source>
        <dbReference type="ARBA" id="ARBA00023077"/>
    </source>
</evidence>
<evidence type="ECO:0000259" key="12">
    <source>
        <dbReference type="Pfam" id="PF07715"/>
    </source>
</evidence>
<evidence type="ECO:0000256" key="10">
    <source>
        <dbReference type="RuleBase" id="RU003357"/>
    </source>
</evidence>
<evidence type="ECO:0000256" key="5">
    <source>
        <dbReference type="ARBA" id="ARBA00022729"/>
    </source>
</evidence>
<keyword evidence="2" id="KW-0813">Transport</keyword>
<dbReference type="AlphaFoldDB" id="A0A7V0LTQ0"/>
<feature type="domain" description="TonB-dependent receptor plug" evidence="12">
    <location>
        <begin position="51"/>
        <end position="124"/>
    </location>
</feature>
<dbReference type="Pfam" id="PF00593">
    <property type="entry name" value="TonB_dep_Rec_b-barrel"/>
    <property type="match status" value="1"/>
</dbReference>
<comment type="caution">
    <text evidence="13">The sequence shown here is derived from an EMBL/GenBank/DDBJ whole genome shotgun (WGS) entry which is preliminary data.</text>
</comment>
<evidence type="ECO:0000256" key="3">
    <source>
        <dbReference type="ARBA" id="ARBA00022452"/>
    </source>
</evidence>
<dbReference type="Gene3D" id="2.40.170.20">
    <property type="entry name" value="TonB-dependent receptor, beta-barrel domain"/>
    <property type="match status" value="1"/>
</dbReference>
<dbReference type="PANTHER" id="PTHR30069:SF29">
    <property type="entry name" value="HEMOGLOBIN AND HEMOGLOBIN-HAPTOGLOBIN-BINDING PROTEIN 1-RELATED"/>
    <property type="match status" value="1"/>
</dbReference>
<evidence type="ECO:0000313" key="13">
    <source>
        <dbReference type="EMBL" id="HDL59988.1"/>
    </source>
</evidence>
<evidence type="ECO:0000256" key="9">
    <source>
        <dbReference type="ARBA" id="ARBA00023237"/>
    </source>
</evidence>
<dbReference type="InterPro" id="IPR000531">
    <property type="entry name" value="Beta-barrel_TonB"/>
</dbReference>
<comment type="subcellular location">
    <subcellularLocation>
        <location evidence="1">Cell outer membrane</location>
        <topology evidence="1">Multi-pass membrane protein</topology>
    </subcellularLocation>
</comment>
<dbReference type="Proteomes" id="UP000886381">
    <property type="component" value="Unassembled WGS sequence"/>
</dbReference>
<protein>
    <submittedName>
        <fullName evidence="13">TonB-dependent receptor</fullName>
    </submittedName>
</protein>
<dbReference type="SUPFAM" id="SSF56935">
    <property type="entry name" value="Porins"/>
    <property type="match status" value="1"/>
</dbReference>
<dbReference type="PANTHER" id="PTHR30069">
    <property type="entry name" value="TONB-DEPENDENT OUTER MEMBRANE RECEPTOR"/>
    <property type="match status" value="1"/>
</dbReference>
<sequence length="557" mass="64803">MKLLVILILSQIYWQDTIVVQADYTKRFTSFTFPYNFHYINLDIAGPDLNGLPGIVPLLGANYGTITLGGTTPEENTILLNGIPLTDPQSGYTDITLLPRDMISGIELIHSGSVFSGSNGIGGIVNLLPSEGGRLGIRLGKYRRSFFLSPLSTPKINFSFYYEAFPDSFSYQNEFNKEVYYRNTKYTKKALYWRSSIMIPFSFIFLVRESGAPGPEGSILTASKEEKLYGFRITKEIGKILFSLSGNEHFLKYIETDNIDTHRTRAIYTHLKYSWVYCGLNLDEVVSTKIEKRWKYDAYFKLEKTINLRYLDLNAHLRLDHFQNFNMVPTWSLSLYRKFGRNMFFFVNFSSNFRSPTFNELYWPEDRFAAGNSELKPEYSKNIDAGLRMLLPNIFITLSLYHKNIKNKILWVNDGKWIPKNFSRLKTAGIDWEISWETQRWFSIYFSGNLLRAYENDKPFIYRPNISYLISSKILNLVKLQVSYVGERPARLNSPKKLPAFYLINMNVEKNITFKKYIFLIKFGIENILDCNYEIIRGYPQPGREFFLNLNIKRGVL</sequence>
<dbReference type="GO" id="GO:0044718">
    <property type="term" value="P:siderophore transmembrane transport"/>
    <property type="evidence" value="ECO:0007669"/>
    <property type="project" value="TreeGrafter"/>
</dbReference>
<keyword evidence="4" id="KW-0812">Transmembrane</keyword>
<dbReference type="Pfam" id="PF07715">
    <property type="entry name" value="Plug"/>
    <property type="match status" value="1"/>
</dbReference>
<keyword evidence="6 10" id="KW-0798">TonB box</keyword>
<organism evidence="13">
    <name type="scientific">candidate division WOR-3 bacterium</name>
    <dbReference type="NCBI Taxonomy" id="2052148"/>
    <lineage>
        <taxon>Bacteria</taxon>
        <taxon>Bacteria division WOR-3</taxon>
    </lineage>
</organism>
<dbReference type="InterPro" id="IPR036942">
    <property type="entry name" value="Beta-barrel_TonB_sf"/>
</dbReference>
<keyword evidence="5" id="KW-0732">Signal</keyword>
<evidence type="ECO:0000256" key="7">
    <source>
        <dbReference type="ARBA" id="ARBA00023136"/>
    </source>
</evidence>
<dbReference type="InterPro" id="IPR039426">
    <property type="entry name" value="TonB-dep_rcpt-like"/>
</dbReference>
<comment type="similarity">
    <text evidence="10">Belongs to the TonB-dependent receptor family.</text>
</comment>